<organism evidence="2 3">
    <name type="scientific">Phialocephala subalpina</name>
    <dbReference type="NCBI Taxonomy" id="576137"/>
    <lineage>
        <taxon>Eukaryota</taxon>
        <taxon>Fungi</taxon>
        <taxon>Dikarya</taxon>
        <taxon>Ascomycota</taxon>
        <taxon>Pezizomycotina</taxon>
        <taxon>Leotiomycetes</taxon>
        <taxon>Helotiales</taxon>
        <taxon>Mollisiaceae</taxon>
        <taxon>Phialocephala</taxon>
        <taxon>Phialocephala fortinii species complex</taxon>
    </lineage>
</organism>
<dbReference type="AlphaFoldDB" id="A0A1L7XC30"/>
<dbReference type="OrthoDB" id="10666519at2759"/>
<reference evidence="2 3" key="1">
    <citation type="submission" date="2016-03" db="EMBL/GenBank/DDBJ databases">
        <authorList>
            <person name="Ploux O."/>
        </authorList>
    </citation>
    <scope>NUCLEOTIDE SEQUENCE [LARGE SCALE GENOMIC DNA]</scope>
    <source>
        <strain evidence="2 3">UAMH 11012</strain>
    </source>
</reference>
<name>A0A1L7XC30_9HELO</name>
<proteinExistence type="predicted"/>
<dbReference type="EMBL" id="FJOG01000021">
    <property type="protein sequence ID" value="CZR62581.1"/>
    <property type="molecule type" value="Genomic_DNA"/>
</dbReference>
<sequence>MALDEDYTESKLPLTTYLASIATALSAQEPAKKVSVANAILDSALLKSNPGSPIKRQPKGPITEETIKTLTRIAPAINRAQLREILSNIQLQLSEQQQYELLNMSQQGPSGSISRCDRCKQEIYSTTSCSILAICNTVDEKTVGGNAEDKFPRFASLAAKRIISPCKKCLEENSEKFDLKGSCQCLGRYVTPQEGNNEGRHCETCFEDLKEEMKEQNTCEMPRADIEHGTFSLLDYQCDCGRCSSPYTARICRLCRKTCRPYTLNKDNKMLRSTFEGTLETSMELTGTGLWGDNQDYWTNVGDEWDNGFCDYFVKHEYFNKGEKQASGNDADNAGPGVGEKVDEDICAGEEDGGEVVRDGDHK</sequence>
<gene>
    <name evidence="2" type="ORF">PAC_12478</name>
</gene>
<protein>
    <submittedName>
        <fullName evidence="2">Uncharacterized protein</fullName>
    </submittedName>
</protein>
<feature type="compositionally biased region" description="Acidic residues" evidence="1">
    <location>
        <begin position="342"/>
        <end position="354"/>
    </location>
</feature>
<keyword evidence="3" id="KW-1185">Reference proteome</keyword>
<evidence type="ECO:0000313" key="2">
    <source>
        <dbReference type="EMBL" id="CZR62581.1"/>
    </source>
</evidence>
<dbReference type="Proteomes" id="UP000184330">
    <property type="component" value="Unassembled WGS sequence"/>
</dbReference>
<accession>A0A1L7XC30</accession>
<feature type="region of interest" description="Disordered" evidence="1">
    <location>
        <begin position="324"/>
        <end position="363"/>
    </location>
</feature>
<evidence type="ECO:0000256" key="1">
    <source>
        <dbReference type="SAM" id="MobiDB-lite"/>
    </source>
</evidence>
<evidence type="ECO:0000313" key="3">
    <source>
        <dbReference type="Proteomes" id="UP000184330"/>
    </source>
</evidence>